<dbReference type="GO" id="GO:0016020">
    <property type="term" value="C:membrane"/>
    <property type="evidence" value="ECO:0007669"/>
    <property type="project" value="InterPro"/>
</dbReference>
<keyword evidence="5" id="KW-0472">Membrane</keyword>
<keyword evidence="8" id="KW-1185">Reference proteome</keyword>
<name>A0A7M2X1I8_9BACT</name>
<evidence type="ECO:0000256" key="6">
    <source>
        <dbReference type="SAM" id="MobiDB-lite"/>
    </source>
</evidence>
<evidence type="ECO:0000256" key="4">
    <source>
        <dbReference type="ARBA" id="ARBA00022989"/>
    </source>
</evidence>
<evidence type="ECO:0000256" key="5">
    <source>
        <dbReference type="ARBA" id="ARBA00023136"/>
    </source>
</evidence>
<comment type="subcellular location">
    <subcellularLocation>
        <location evidence="1">Cell membrane</location>
    </subcellularLocation>
</comment>
<dbReference type="Pfam" id="PF04347">
    <property type="entry name" value="FliO"/>
    <property type="match status" value="1"/>
</dbReference>
<sequence>MLGTSDVGSGHAATQAASATPGFLPKAFGPFAPPTTRPTSTTQPATASALDAVGINRVTRAEAASTQPAGAAASTAPTFDTGRVLLSLALVIGLILFLKWGGKKLFGLQSGTGTGVMQVVSRTILAPKQQLLLVRVGKRLLIVGDSGGRLSGIGQIADPDEVACLLSQSKAVIETTPKSVNFAGLFRRLGQSRSGRAEEADWAELEDQAMVPSSERTGLLGETDQAHRQDRANADALMDEADIPGDTPELPMPGRTVQSEAEDEARSAVEAARYDIQALRAKLREVTGRLTGPEARGETPDSGNA</sequence>
<dbReference type="Proteomes" id="UP000593765">
    <property type="component" value="Chromosome"/>
</dbReference>
<evidence type="ECO:0000256" key="1">
    <source>
        <dbReference type="ARBA" id="ARBA00004236"/>
    </source>
</evidence>
<reference evidence="7 8" key="1">
    <citation type="submission" date="2020-10" db="EMBL/GenBank/DDBJ databases">
        <title>Wide distribution of Phycisphaera-like planctomycetes from WD2101 soil group in peatlands and genome analysis of the first cultivated representative.</title>
        <authorList>
            <person name="Dedysh S.N."/>
            <person name="Beletsky A.V."/>
            <person name="Ivanova A."/>
            <person name="Kulichevskaya I.S."/>
            <person name="Suzina N.E."/>
            <person name="Philippov D.A."/>
            <person name="Rakitin A.L."/>
            <person name="Mardanov A.V."/>
            <person name="Ravin N.V."/>
        </authorList>
    </citation>
    <scope>NUCLEOTIDE SEQUENCE [LARGE SCALE GENOMIC DNA]</scope>
    <source>
        <strain evidence="7 8">M1803</strain>
    </source>
</reference>
<keyword evidence="3" id="KW-0812">Transmembrane</keyword>
<accession>A0A7M2X1I8</accession>
<evidence type="ECO:0000313" key="7">
    <source>
        <dbReference type="EMBL" id="QOV91617.1"/>
    </source>
</evidence>
<evidence type="ECO:0000313" key="8">
    <source>
        <dbReference type="Proteomes" id="UP000593765"/>
    </source>
</evidence>
<proteinExistence type="predicted"/>
<gene>
    <name evidence="7" type="ORF">IPV69_09740</name>
</gene>
<organism evidence="7 8">
    <name type="scientific">Humisphaera borealis</name>
    <dbReference type="NCBI Taxonomy" id="2807512"/>
    <lineage>
        <taxon>Bacteria</taxon>
        <taxon>Pseudomonadati</taxon>
        <taxon>Planctomycetota</taxon>
        <taxon>Phycisphaerae</taxon>
        <taxon>Tepidisphaerales</taxon>
        <taxon>Tepidisphaeraceae</taxon>
        <taxon>Humisphaera</taxon>
    </lineage>
</organism>
<dbReference type="RefSeq" id="WP_206294917.1">
    <property type="nucleotide sequence ID" value="NZ_CP063458.1"/>
</dbReference>
<evidence type="ECO:0000256" key="2">
    <source>
        <dbReference type="ARBA" id="ARBA00022475"/>
    </source>
</evidence>
<dbReference type="GO" id="GO:0044781">
    <property type="term" value="P:bacterial-type flagellum organization"/>
    <property type="evidence" value="ECO:0007669"/>
    <property type="project" value="InterPro"/>
</dbReference>
<keyword evidence="4" id="KW-1133">Transmembrane helix</keyword>
<feature type="region of interest" description="Disordered" evidence="6">
    <location>
        <begin position="240"/>
        <end position="269"/>
    </location>
</feature>
<evidence type="ECO:0000256" key="3">
    <source>
        <dbReference type="ARBA" id="ARBA00022692"/>
    </source>
</evidence>
<protein>
    <submittedName>
        <fullName evidence="7">FliO/MopB family protein</fullName>
    </submittedName>
</protein>
<dbReference type="InterPro" id="IPR022781">
    <property type="entry name" value="Flagellar_biosynth_FliO"/>
</dbReference>
<dbReference type="AlphaFoldDB" id="A0A7M2X1I8"/>
<dbReference type="EMBL" id="CP063458">
    <property type="protein sequence ID" value="QOV91617.1"/>
    <property type="molecule type" value="Genomic_DNA"/>
</dbReference>
<keyword evidence="2" id="KW-1003">Cell membrane</keyword>
<dbReference type="KEGG" id="hbs:IPV69_09740"/>
<feature type="region of interest" description="Disordered" evidence="6">
    <location>
        <begin position="283"/>
        <end position="305"/>
    </location>
</feature>